<accession>A0AAW4MS05</accession>
<dbReference type="PROSITE" id="PS50987">
    <property type="entry name" value="HTH_ARSR_2"/>
    <property type="match status" value="1"/>
</dbReference>
<dbReference type="InterPro" id="IPR047796">
    <property type="entry name" value="SdpR-like_repress"/>
</dbReference>
<evidence type="ECO:0000313" key="5">
    <source>
        <dbReference type="EMBL" id="MBV3381982.1"/>
    </source>
</evidence>
<dbReference type="GO" id="GO:0003700">
    <property type="term" value="F:DNA-binding transcription factor activity"/>
    <property type="evidence" value="ECO:0007669"/>
    <property type="project" value="InterPro"/>
</dbReference>
<evidence type="ECO:0000256" key="2">
    <source>
        <dbReference type="ARBA" id="ARBA00023125"/>
    </source>
</evidence>
<evidence type="ECO:0000313" key="6">
    <source>
        <dbReference type="EMBL" id="MBV3392007.1"/>
    </source>
</evidence>
<evidence type="ECO:0000256" key="3">
    <source>
        <dbReference type="ARBA" id="ARBA00023163"/>
    </source>
</evidence>
<evidence type="ECO:0000313" key="8">
    <source>
        <dbReference type="Proteomes" id="UP001197492"/>
    </source>
</evidence>
<dbReference type="PANTHER" id="PTHR33154">
    <property type="entry name" value="TRANSCRIPTIONAL REGULATOR, ARSR FAMILY"/>
    <property type="match status" value="1"/>
</dbReference>
<dbReference type="Gene3D" id="1.10.10.10">
    <property type="entry name" value="Winged helix-like DNA-binding domain superfamily/Winged helix DNA-binding domain"/>
    <property type="match status" value="1"/>
</dbReference>
<dbReference type="InterPro" id="IPR036390">
    <property type="entry name" value="WH_DNA-bd_sf"/>
</dbReference>
<dbReference type="InterPro" id="IPR011991">
    <property type="entry name" value="ArsR-like_HTH"/>
</dbReference>
<keyword evidence="8" id="KW-1185">Reference proteome</keyword>
<comment type="caution">
    <text evidence="5">The sequence shown here is derived from an EMBL/GenBank/DDBJ whole genome shotgun (WGS) entry which is preliminary data.</text>
</comment>
<protein>
    <submittedName>
        <fullName evidence="5">Autorepressor SdpR family transcription factor</fullName>
    </submittedName>
</protein>
<dbReference type="CDD" id="cd00090">
    <property type="entry name" value="HTH_ARSR"/>
    <property type="match status" value="1"/>
</dbReference>
<dbReference type="InterPro" id="IPR036388">
    <property type="entry name" value="WH-like_DNA-bd_sf"/>
</dbReference>
<evidence type="ECO:0000256" key="1">
    <source>
        <dbReference type="ARBA" id="ARBA00023015"/>
    </source>
</evidence>
<evidence type="ECO:0000259" key="4">
    <source>
        <dbReference type="PROSITE" id="PS50987"/>
    </source>
</evidence>
<feature type="domain" description="HTH arsR-type" evidence="4">
    <location>
        <begin position="1"/>
        <end position="91"/>
    </location>
</feature>
<dbReference type="PRINTS" id="PR00778">
    <property type="entry name" value="HTHARSR"/>
</dbReference>
<name>A0AAW4MS05_9FIRM</name>
<dbReference type="Proteomes" id="UP001197492">
    <property type="component" value="Unassembled WGS sequence"/>
</dbReference>
<sequence>MFEKTFKALSAPVRRDILNLLKKGRMSAGDIAAQFDMTQATVSYHLSILKSADLVREEKDKNYIYYEINATVFEEMLLYFKSFLGGNDDVEE</sequence>
<dbReference type="InterPro" id="IPR001845">
    <property type="entry name" value="HTH_ArsR_DNA-bd_dom"/>
</dbReference>
<proteinExistence type="predicted"/>
<keyword evidence="3" id="KW-0804">Transcription</keyword>
<dbReference type="GeneID" id="301322730"/>
<dbReference type="SUPFAM" id="SSF46785">
    <property type="entry name" value="Winged helix' DNA-binding domain"/>
    <property type="match status" value="1"/>
</dbReference>
<dbReference type="PANTHER" id="PTHR33154:SF33">
    <property type="entry name" value="TRANSCRIPTIONAL REPRESSOR SDPR"/>
    <property type="match status" value="1"/>
</dbReference>
<keyword evidence="1" id="KW-0805">Transcription regulation</keyword>
<keyword evidence="2" id="KW-0238">DNA-binding</keyword>
<dbReference type="EMBL" id="JAHOEF010000006">
    <property type="protein sequence ID" value="MBV3381982.1"/>
    <property type="molecule type" value="Genomic_DNA"/>
</dbReference>
<dbReference type="Proteomes" id="UP001196408">
    <property type="component" value="Unassembled WGS sequence"/>
</dbReference>
<dbReference type="NCBIfam" id="NF033789">
    <property type="entry name" value="repress_SdpR"/>
    <property type="match status" value="1"/>
</dbReference>
<reference evidence="5 8" key="1">
    <citation type="submission" date="2021-06" db="EMBL/GenBank/DDBJ databases">
        <title>Collection of gut derived symbiotic bacterial strains cultured from healthy donors.</title>
        <authorList>
            <person name="Lin H."/>
            <person name="Littmann E."/>
            <person name="Pamer E.G."/>
        </authorList>
    </citation>
    <scope>NUCLEOTIDE SEQUENCE</scope>
    <source>
        <strain evidence="6 8">MSK.21.70</strain>
        <strain evidence="5">MSK.21.82</strain>
    </source>
</reference>
<dbReference type="EMBL" id="JAHOEL010000006">
    <property type="protein sequence ID" value="MBV3392007.1"/>
    <property type="molecule type" value="Genomic_DNA"/>
</dbReference>
<dbReference type="SMART" id="SM00418">
    <property type="entry name" value="HTH_ARSR"/>
    <property type="match status" value="1"/>
</dbReference>
<dbReference type="GO" id="GO:0003677">
    <property type="term" value="F:DNA binding"/>
    <property type="evidence" value="ECO:0007669"/>
    <property type="project" value="UniProtKB-KW"/>
</dbReference>
<gene>
    <name evidence="5" type="ORF">KSV97_01820</name>
    <name evidence="6" type="ORF">KSW06_01835</name>
</gene>
<organism evidence="5 7">
    <name type="scientific">Catenibacterium mitsuokai</name>
    <dbReference type="NCBI Taxonomy" id="100886"/>
    <lineage>
        <taxon>Bacteria</taxon>
        <taxon>Bacillati</taxon>
        <taxon>Bacillota</taxon>
        <taxon>Erysipelotrichia</taxon>
        <taxon>Erysipelotrichales</taxon>
        <taxon>Coprobacillaceae</taxon>
        <taxon>Catenibacterium</taxon>
    </lineage>
</organism>
<dbReference type="Pfam" id="PF12840">
    <property type="entry name" value="HTH_20"/>
    <property type="match status" value="1"/>
</dbReference>
<dbReference type="InterPro" id="IPR051081">
    <property type="entry name" value="HTH_MetalResp_TranReg"/>
</dbReference>
<dbReference type="AlphaFoldDB" id="A0AAW4MS05"/>
<dbReference type="RefSeq" id="WP_006506773.1">
    <property type="nucleotide sequence ID" value="NZ_CAXVKV010000047.1"/>
</dbReference>
<dbReference type="NCBIfam" id="NF033788">
    <property type="entry name" value="HTH_metalloreg"/>
    <property type="match status" value="1"/>
</dbReference>
<evidence type="ECO:0000313" key="7">
    <source>
        <dbReference type="Proteomes" id="UP001196408"/>
    </source>
</evidence>